<sequence length="109" mass="11897">MQLLYRALLRTANLQAAQQSQQQQQQKPQQHPAPQKLTAQCQFSPLKASENKRTTTERRAAREKTGDTDATIAEATAATAARHISVAAEDPHIPAASEKLALAAKQQDL</sequence>
<feature type="region of interest" description="Disordered" evidence="1">
    <location>
        <begin position="16"/>
        <end position="68"/>
    </location>
</feature>
<organism evidence="2 3">
    <name type="scientific">Eimeria tenella</name>
    <name type="common">Coccidian parasite</name>
    <dbReference type="NCBI Taxonomy" id="5802"/>
    <lineage>
        <taxon>Eukaryota</taxon>
        <taxon>Sar</taxon>
        <taxon>Alveolata</taxon>
        <taxon>Apicomplexa</taxon>
        <taxon>Conoidasida</taxon>
        <taxon>Coccidia</taxon>
        <taxon>Eucoccidiorida</taxon>
        <taxon>Eimeriorina</taxon>
        <taxon>Eimeriidae</taxon>
        <taxon>Eimeria</taxon>
    </lineage>
</organism>
<gene>
    <name evidence="2" type="ORF">ETH_00016155</name>
</gene>
<accession>U6KQ33</accession>
<reference evidence="2" key="2">
    <citation type="submission" date="2013-10" db="EMBL/GenBank/DDBJ databases">
        <authorList>
            <person name="Aslett M."/>
        </authorList>
    </citation>
    <scope>NUCLEOTIDE SEQUENCE [LARGE SCALE GENOMIC DNA]</scope>
    <source>
        <strain evidence="2">Houghton</strain>
    </source>
</reference>
<dbReference type="Proteomes" id="UP000030747">
    <property type="component" value="Unassembled WGS sequence"/>
</dbReference>
<dbReference type="RefSeq" id="XP_013228391.1">
    <property type="nucleotide sequence ID" value="XM_013372937.1"/>
</dbReference>
<evidence type="ECO:0000256" key="1">
    <source>
        <dbReference type="SAM" id="MobiDB-lite"/>
    </source>
</evidence>
<name>U6KQ33_EIMTE</name>
<dbReference type="EMBL" id="HG673766">
    <property type="protein sequence ID" value="CDJ37553.1"/>
    <property type="molecule type" value="Genomic_DNA"/>
</dbReference>
<evidence type="ECO:0000313" key="3">
    <source>
        <dbReference type="Proteomes" id="UP000030747"/>
    </source>
</evidence>
<dbReference type="AlphaFoldDB" id="U6KQ33"/>
<feature type="compositionally biased region" description="Low complexity" evidence="1">
    <location>
        <begin position="16"/>
        <end position="35"/>
    </location>
</feature>
<dbReference type="GeneID" id="25252385"/>
<reference evidence="2" key="1">
    <citation type="submission" date="2013-10" db="EMBL/GenBank/DDBJ databases">
        <title>Genomic analysis of the causative agents of coccidiosis in chickens.</title>
        <authorList>
            <person name="Reid A.J."/>
            <person name="Blake D."/>
            <person name="Billington K."/>
            <person name="Browne H."/>
            <person name="Dunn M."/>
            <person name="Hung S."/>
            <person name="Kawahara F."/>
            <person name="Miranda-Saavedra D."/>
            <person name="Mourier T."/>
            <person name="Nagra H."/>
            <person name="Otto T.D."/>
            <person name="Rawlings N."/>
            <person name="Sanchez A."/>
            <person name="Sanders M."/>
            <person name="Subramaniam C."/>
            <person name="Tay Y."/>
            <person name="Dear P."/>
            <person name="Doerig C."/>
            <person name="Gruber A."/>
            <person name="Parkinson J."/>
            <person name="Shirley M."/>
            <person name="Wan K.L."/>
            <person name="Berriman M."/>
            <person name="Tomley F."/>
            <person name="Pain A."/>
        </authorList>
    </citation>
    <scope>NUCLEOTIDE SEQUENCE [LARGE SCALE GENOMIC DNA]</scope>
    <source>
        <strain evidence="2">Houghton</strain>
    </source>
</reference>
<dbReference type="VEuPathDB" id="ToxoDB:ETH_00016155"/>
<evidence type="ECO:0000313" key="2">
    <source>
        <dbReference type="EMBL" id="CDJ37553.1"/>
    </source>
</evidence>
<feature type="compositionally biased region" description="Basic and acidic residues" evidence="1">
    <location>
        <begin position="49"/>
        <end position="67"/>
    </location>
</feature>
<keyword evidence="3" id="KW-1185">Reference proteome</keyword>
<proteinExistence type="predicted"/>
<protein>
    <submittedName>
        <fullName evidence="2">Uncharacterized protein</fullName>
    </submittedName>
</protein>